<dbReference type="OrthoDB" id="125997at2759"/>
<dbReference type="EMBL" id="BSXT01001900">
    <property type="protein sequence ID" value="GMF45985.1"/>
    <property type="molecule type" value="Genomic_DNA"/>
</dbReference>
<evidence type="ECO:0000313" key="1">
    <source>
        <dbReference type="EMBL" id="GMF45985.1"/>
    </source>
</evidence>
<protein>
    <submittedName>
        <fullName evidence="1">Unnamed protein product</fullName>
    </submittedName>
</protein>
<evidence type="ECO:0000313" key="2">
    <source>
        <dbReference type="Proteomes" id="UP001165121"/>
    </source>
</evidence>
<keyword evidence="2" id="KW-1185">Reference proteome</keyword>
<name>A0A9W6XSL6_9STRA</name>
<sequence length="118" mass="13503">MVILVSQHQYSTTLKENEAFVFLFSDDSGGRPISEAETDDDPCMIAVSMKAMMQDADRPSNSYVFHMDATFKLTTVEYPVYVCGISEKAVVFIPLPSLLRPRELQFNPNKLYYIFLLY</sequence>
<gene>
    <name evidence="1" type="ORF">Pfra01_001673300</name>
</gene>
<dbReference type="Proteomes" id="UP001165121">
    <property type="component" value="Unassembled WGS sequence"/>
</dbReference>
<comment type="caution">
    <text evidence="1">The sequence shown here is derived from an EMBL/GenBank/DDBJ whole genome shotgun (WGS) entry which is preliminary data.</text>
</comment>
<reference evidence="1" key="1">
    <citation type="submission" date="2023-04" db="EMBL/GenBank/DDBJ databases">
        <title>Phytophthora fragariaefolia NBRC 109709.</title>
        <authorList>
            <person name="Ichikawa N."/>
            <person name="Sato H."/>
            <person name="Tonouchi N."/>
        </authorList>
    </citation>
    <scope>NUCLEOTIDE SEQUENCE</scope>
    <source>
        <strain evidence="1">NBRC 109709</strain>
    </source>
</reference>
<organism evidence="1 2">
    <name type="scientific">Phytophthora fragariaefolia</name>
    <dbReference type="NCBI Taxonomy" id="1490495"/>
    <lineage>
        <taxon>Eukaryota</taxon>
        <taxon>Sar</taxon>
        <taxon>Stramenopiles</taxon>
        <taxon>Oomycota</taxon>
        <taxon>Peronosporomycetes</taxon>
        <taxon>Peronosporales</taxon>
        <taxon>Peronosporaceae</taxon>
        <taxon>Phytophthora</taxon>
    </lineage>
</organism>
<accession>A0A9W6XSL6</accession>
<dbReference type="AlphaFoldDB" id="A0A9W6XSL6"/>
<proteinExistence type="predicted"/>